<dbReference type="InterPro" id="IPR008010">
    <property type="entry name" value="Tatp1"/>
</dbReference>
<evidence type="ECO:0000256" key="2">
    <source>
        <dbReference type="ARBA" id="ARBA00008803"/>
    </source>
</evidence>
<feature type="transmembrane region" description="Helical" evidence="7">
    <location>
        <begin position="493"/>
        <end position="518"/>
    </location>
</feature>
<keyword evidence="3 7" id="KW-0812">Transmembrane</keyword>
<evidence type="ECO:0000256" key="3">
    <source>
        <dbReference type="ARBA" id="ARBA00022692"/>
    </source>
</evidence>
<feature type="transmembrane region" description="Helical" evidence="7">
    <location>
        <begin position="203"/>
        <end position="222"/>
    </location>
</feature>
<organism evidence="8 9">
    <name type="scientific">Acrobeloides nanus</name>
    <dbReference type="NCBI Taxonomy" id="290746"/>
    <lineage>
        <taxon>Eukaryota</taxon>
        <taxon>Metazoa</taxon>
        <taxon>Ecdysozoa</taxon>
        <taxon>Nematoda</taxon>
        <taxon>Chromadorea</taxon>
        <taxon>Rhabditida</taxon>
        <taxon>Tylenchina</taxon>
        <taxon>Cephalobomorpha</taxon>
        <taxon>Cephaloboidea</taxon>
        <taxon>Cephalobidae</taxon>
        <taxon>Acrobeloides</taxon>
    </lineage>
</organism>
<dbReference type="PANTHER" id="PTHR13317">
    <property type="entry name" value="TRANSMEMBRANE ANTERIOR POSTERIOR TRANSFORMATION PROTEIN 1 HOMOLOG"/>
    <property type="match status" value="1"/>
</dbReference>
<keyword evidence="5 7" id="KW-0472">Membrane</keyword>
<evidence type="ECO:0000313" key="9">
    <source>
        <dbReference type="WBParaSite" id="ACRNAN_Path_1422.g5581.t1"/>
    </source>
</evidence>
<dbReference type="GO" id="GO:0005789">
    <property type="term" value="C:endoplasmic reticulum membrane"/>
    <property type="evidence" value="ECO:0007669"/>
    <property type="project" value="TreeGrafter"/>
</dbReference>
<evidence type="ECO:0000256" key="6">
    <source>
        <dbReference type="SAM" id="MobiDB-lite"/>
    </source>
</evidence>
<evidence type="ECO:0000313" key="8">
    <source>
        <dbReference type="Proteomes" id="UP000887540"/>
    </source>
</evidence>
<sequence>MFSNLFLRRFRKKKRMVTFEKDPLQSTSKYESPDEINIRRRRNANLSDETSELEDEVESEAVLLPRRAISLETGEPLEVHTKLSIILGDETANETFQNDVDDVKIENSLLQPRKLGVVEFVWQELTRGYSLQNDEGRYMEKRRKVYAFLRIPYELEKFLFFGFLQCLDAFCHVFTILPIRILIHMFGSLFCVAEWTAANTCDILKILIIIHMFGSLFCVAEWTAANTCDILKILIIVISCCCMQMVDTSILYHLVRGQGVIKLYIFYNMLEVADKLFSSFGQDILDALLWTATEKGGKRKAASTLLHLFFAIVYSCIHALLILLQATTLNVAFNSHNQALLTIMMSNNFVELKGAVFKKFAKPNLFQMSCSDVRERFHTVILLLVVVLRNMTAVNWKLDHLTEMVPDLVMVIIAELIVDWLKHAFITKFNEISADVYHDFTITLAYDVVRSREESAFSDFSDQVSRRMGFPPIPIAIMLVRVIIQSVDFTSNFYSVVFVLIWFLLIMIKIINGIFLYGKSVDHVINYRNLQAQAEYELYRKRMFSMKSKSAPSSPKLSLVDFSDVLNQATKEPSKGFTVSDLLSNWDELSSLKQQERYSNEPSPQPRRCQSMLDFGQRRRDASLPPTIPEGEERKEDEIPEVLKETPRAQNSPKRRIPPHESLSEVQAYTLLDGPNAVQEIRS</sequence>
<dbReference type="WBParaSite" id="ACRNAN_Path_1422.g5581.t1">
    <property type="protein sequence ID" value="ACRNAN_Path_1422.g5581.t1"/>
    <property type="gene ID" value="ACRNAN_Path_1422.g5581"/>
</dbReference>
<keyword evidence="4 7" id="KW-1133">Transmembrane helix</keyword>
<evidence type="ECO:0000256" key="7">
    <source>
        <dbReference type="SAM" id="Phobius"/>
    </source>
</evidence>
<feature type="region of interest" description="Disordered" evidence="6">
    <location>
        <begin position="614"/>
        <end position="664"/>
    </location>
</feature>
<name>A0A914C0A3_9BILA</name>
<dbReference type="PANTHER" id="PTHR13317:SF4">
    <property type="entry name" value="TRANSMEMBRANE ANTERIOR POSTERIOR TRANSFORMATION PROTEIN 1 HOMOLOG"/>
    <property type="match status" value="1"/>
</dbReference>
<accession>A0A914C0A3</accession>
<keyword evidence="8" id="KW-1185">Reference proteome</keyword>
<dbReference type="Proteomes" id="UP000887540">
    <property type="component" value="Unplaced"/>
</dbReference>
<comment type="subcellular location">
    <subcellularLocation>
        <location evidence="1">Membrane</location>
        <topology evidence="1">Multi-pass membrane protein</topology>
    </subcellularLocation>
</comment>
<reference evidence="9" key="1">
    <citation type="submission" date="2022-11" db="UniProtKB">
        <authorList>
            <consortium name="WormBaseParasite"/>
        </authorList>
    </citation>
    <scope>IDENTIFICATION</scope>
</reference>
<comment type="similarity">
    <text evidence="2">Belongs to the TAPT1 family.</text>
</comment>
<proteinExistence type="inferred from homology"/>
<feature type="transmembrane region" description="Helical" evidence="7">
    <location>
        <begin position="234"/>
        <end position="255"/>
    </location>
</feature>
<feature type="transmembrane region" description="Helical" evidence="7">
    <location>
        <begin position="158"/>
        <end position="183"/>
    </location>
</feature>
<dbReference type="AlphaFoldDB" id="A0A914C0A3"/>
<dbReference type="GO" id="GO:0036064">
    <property type="term" value="C:ciliary basal body"/>
    <property type="evidence" value="ECO:0007669"/>
    <property type="project" value="TreeGrafter"/>
</dbReference>
<dbReference type="Pfam" id="PF05346">
    <property type="entry name" value="DUF747"/>
    <property type="match status" value="1"/>
</dbReference>
<evidence type="ECO:0000256" key="4">
    <source>
        <dbReference type="ARBA" id="ARBA00022989"/>
    </source>
</evidence>
<evidence type="ECO:0000256" key="5">
    <source>
        <dbReference type="ARBA" id="ARBA00023136"/>
    </source>
</evidence>
<feature type="compositionally biased region" description="Basic and acidic residues" evidence="6">
    <location>
        <begin position="631"/>
        <end position="647"/>
    </location>
</feature>
<evidence type="ECO:0000256" key="1">
    <source>
        <dbReference type="ARBA" id="ARBA00004141"/>
    </source>
</evidence>
<dbReference type="GO" id="GO:0045724">
    <property type="term" value="P:positive regulation of cilium assembly"/>
    <property type="evidence" value="ECO:0007669"/>
    <property type="project" value="TreeGrafter"/>
</dbReference>
<protein>
    <submittedName>
        <fullName evidence="9">Uncharacterized protein</fullName>
    </submittedName>
</protein>
<feature type="transmembrane region" description="Helical" evidence="7">
    <location>
        <begin position="305"/>
        <end position="326"/>
    </location>
</feature>